<proteinExistence type="predicted"/>
<name>A0A0E9QMR8_ANGAN</name>
<organism evidence="1">
    <name type="scientific">Anguilla anguilla</name>
    <name type="common">European freshwater eel</name>
    <name type="synonym">Muraena anguilla</name>
    <dbReference type="NCBI Taxonomy" id="7936"/>
    <lineage>
        <taxon>Eukaryota</taxon>
        <taxon>Metazoa</taxon>
        <taxon>Chordata</taxon>
        <taxon>Craniata</taxon>
        <taxon>Vertebrata</taxon>
        <taxon>Euteleostomi</taxon>
        <taxon>Actinopterygii</taxon>
        <taxon>Neopterygii</taxon>
        <taxon>Teleostei</taxon>
        <taxon>Anguilliformes</taxon>
        <taxon>Anguillidae</taxon>
        <taxon>Anguilla</taxon>
    </lineage>
</organism>
<reference evidence="1" key="1">
    <citation type="submission" date="2014-11" db="EMBL/GenBank/DDBJ databases">
        <authorList>
            <person name="Amaro Gonzalez C."/>
        </authorList>
    </citation>
    <scope>NUCLEOTIDE SEQUENCE</scope>
</reference>
<protein>
    <submittedName>
        <fullName evidence="1">Uncharacterized protein</fullName>
    </submittedName>
</protein>
<accession>A0A0E9QMR8</accession>
<reference evidence="1" key="2">
    <citation type="journal article" date="2015" name="Fish Shellfish Immunol.">
        <title>Early steps in the European eel (Anguilla anguilla)-Vibrio vulnificus interaction in the gills: Role of the RtxA13 toxin.</title>
        <authorList>
            <person name="Callol A."/>
            <person name="Pajuelo D."/>
            <person name="Ebbesson L."/>
            <person name="Teles M."/>
            <person name="MacKenzie S."/>
            <person name="Amaro C."/>
        </authorList>
    </citation>
    <scope>NUCLEOTIDE SEQUENCE</scope>
</reference>
<sequence length="27" mass="3186">MNWYDIICTAFVLVLHPRNIALRILSI</sequence>
<dbReference type="EMBL" id="GBXM01091244">
    <property type="protein sequence ID" value="JAH17333.1"/>
    <property type="molecule type" value="Transcribed_RNA"/>
</dbReference>
<dbReference type="EMBL" id="GBXM01105424">
    <property type="protein sequence ID" value="JAH03153.1"/>
    <property type="molecule type" value="Transcribed_RNA"/>
</dbReference>
<evidence type="ECO:0000313" key="1">
    <source>
        <dbReference type="EMBL" id="JAH17333.1"/>
    </source>
</evidence>
<dbReference type="AlphaFoldDB" id="A0A0E9QMR8"/>